<dbReference type="Proteomes" id="UP000004754">
    <property type="component" value="Unassembled WGS sequence"/>
</dbReference>
<dbReference type="PANTHER" id="PTHR38007:SF1">
    <property type="entry name" value="CRISPR SYSTEM CMS PROTEIN CSM5"/>
    <property type="match status" value="1"/>
</dbReference>
<accession>E6MH30</accession>
<dbReference type="AlphaFoldDB" id="E6MH30"/>
<protein>
    <recommendedName>
        <fullName evidence="3">CRISPR system Cms protein Csm5</fullName>
    </recommendedName>
    <alternativeName>
        <fullName evidence="6">CRISPR type III A-associated protein Csm5</fullName>
    </alternativeName>
</protein>
<evidence type="ECO:0000313" key="8">
    <source>
        <dbReference type="EMBL" id="EFV01920.1"/>
    </source>
</evidence>
<proteinExistence type="inferred from homology"/>
<name>E6MH30_9FIRM</name>
<dbReference type="Pfam" id="PF03787">
    <property type="entry name" value="RAMPs"/>
    <property type="match status" value="1"/>
</dbReference>
<dbReference type="NCBIfam" id="TIGR01899">
    <property type="entry name" value="cas_TM1807_csm5"/>
    <property type="match status" value="1"/>
</dbReference>
<evidence type="ECO:0000256" key="3">
    <source>
        <dbReference type="ARBA" id="ARBA00016113"/>
    </source>
</evidence>
<dbReference type="GO" id="GO:0051607">
    <property type="term" value="P:defense response to virus"/>
    <property type="evidence" value="ECO:0007669"/>
    <property type="project" value="UniProtKB-KW"/>
</dbReference>
<comment type="function">
    <text evidence="1">This subunit might be involved in maturation of a crRNA intermediate to its mature form.</text>
</comment>
<dbReference type="InterPro" id="IPR010173">
    <property type="entry name" value="CRISPR-assoc_Csm5"/>
</dbReference>
<dbReference type="PANTHER" id="PTHR38007">
    <property type="entry name" value="CRISPR SYSTEM CMS PROTEIN CSM5"/>
    <property type="match status" value="1"/>
</dbReference>
<keyword evidence="9" id="KW-1185">Reference proteome</keyword>
<dbReference type="RefSeq" id="WP_006598737.1">
    <property type="nucleotide sequence ID" value="NZ_GL622359.1"/>
</dbReference>
<evidence type="ECO:0000256" key="2">
    <source>
        <dbReference type="ARBA" id="ARBA00006680"/>
    </source>
</evidence>
<evidence type="ECO:0000256" key="1">
    <source>
        <dbReference type="ARBA" id="ARBA00003088"/>
    </source>
</evidence>
<keyword evidence="4" id="KW-0694">RNA-binding</keyword>
<dbReference type="HOGENOM" id="CLU_036878_0_1_9"/>
<gene>
    <name evidence="8" type="primary">csm5</name>
    <name evidence="8" type="ORF">HMP0721_1314</name>
</gene>
<feature type="domain" description="CRISPR type III-associated protein" evidence="7">
    <location>
        <begin position="9"/>
        <end position="251"/>
    </location>
</feature>
<comment type="caution">
    <text evidence="8">The sequence shown here is derived from an EMBL/GenBank/DDBJ whole genome shotgun (WGS) entry which is preliminary data.</text>
</comment>
<dbReference type="EMBL" id="AEQN01000016">
    <property type="protein sequence ID" value="EFV01920.1"/>
    <property type="molecule type" value="Genomic_DNA"/>
</dbReference>
<dbReference type="STRING" id="887929.HMP0721_1314"/>
<dbReference type="GO" id="GO:0003723">
    <property type="term" value="F:RNA binding"/>
    <property type="evidence" value="ECO:0007669"/>
    <property type="project" value="UniProtKB-KW"/>
</dbReference>
<evidence type="ECO:0000313" key="9">
    <source>
        <dbReference type="Proteomes" id="UP000004754"/>
    </source>
</evidence>
<dbReference type="eggNOG" id="COG1332">
    <property type="taxonomic scope" value="Bacteria"/>
</dbReference>
<evidence type="ECO:0000256" key="4">
    <source>
        <dbReference type="ARBA" id="ARBA00022884"/>
    </source>
</evidence>
<dbReference type="OrthoDB" id="24360at2"/>
<evidence type="ECO:0000259" key="7">
    <source>
        <dbReference type="Pfam" id="PF03787"/>
    </source>
</evidence>
<evidence type="ECO:0000256" key="6">
    <source>
        <dbReference type="ARBA" id="ARBA00031720"/>
    </source>
</evidence>
<sequence>MKAQTFRMTLTAQGPVSIGSGEEISKKEYVFFPEKRRIVVMAMPKLYALAQKKNLGSFFEDFLCPPPGRRRNQDLGSWICKNRISGKELDTCVRYILPTGAIETSRNYNVWAFVKDPYGKPYVPGSSVKGMLRTVLLTARLWQNHRAWQAEIDALKSGRGNRNNYLKREIDTLEARAFHTLGRPGTRREDAVNDELSGLIVSDSEPLTLKDLILCQRLEHKPDGKEKTLPILKESLRPGTRIRFSLTIDPSRCALTKEALLEAVARFDEVYQKCFLSAFLGMDRLTGSEVYLGGNAGFATKTVIYAALGRQAGIQTIRQIFQQTKVPRNHHHERNQKVSPHIVKCARYGGKLYEFGKCRLAIE</sequence>
<keyword evidence="5" id="KW-0051">Antiviral defense</keyword>
<comment type="similarity">
    <text evidence="2">Belongs to the CRISPR-associated Csm5 family.</text>
</comment>
<organism evidence="8 9">
    <name type="scientific">Pseudoramibacter alactolyticus ATCC 23263</name>
    <dbReference type="NCBI Taxonomy" id="887929"/>
    <lineage>
        <taxon>Bacteria</taxon>
        <taxon>Bacillati</taxon>
        <taxon>Bacillota</taxon>
        <taxon>Clostridia</taxon>
        <taxon>Eubacteriales</taxon>
        <taxon>Eubacteriaceae</taxon>
        <taxon>Pseudoramibacter</taxon>
    </lineage>
</organism>
<evidence type="ECO:0000256" key="5">
    <source>
        <dbReference type="ARBA" id="ARBA00023118"/>
    </source>
</evidence>
<dbReference type="InterPro" id="IPR005537">
    <property type="entry name" value="RAMP_III_fam"/>
</dbReference>
<reference evidence="8 9" key="1">
    <citation type="submission" date="2010-12" db="EMBL/GenBank/DDBJ databases">
        <authorList>
            <person name="Muzny D."/>
            <person name="Qin X."/>
            <person name="Deng J."/>
            <person name="Jiang H."/>
            <person name="Liu Y."/>
            <person name="Qu J."/>
            <person name="Song X.-Z."/>
            <person name="Zhang L."/>
            <person name="Thornton R."/>
            <person name="Coyle M."/>
            <person name="Francisco L."/>
            <person name="Jackson L."/>
            <person name="Javaid M."/>
            <person name="Korchina V."/>
            <person name="Kovar C."/>
            <person name="Mata R."/>
            <person name="Mathew T."/>
            <person name="Ngo R."/>
            <person name="Nguyen L."/>
            <person name="Nguyen N."/>
            <person name="Okwuonu G."/>
            <person name="Ongeri F."/>
            <person name="Pham C."/>
            <person name="Simmons D."/>
            <person name="Wilczek-Boney K."/>
            <person name="Hale W."/>
            <person name="Jakkamsetti A."/>
            <person name="Pham P."/>
            <person name="Ruth R."/>
            <person name="San Lucas F."/>
            <person name="Warren J."/>
            <person name="Zhang J."/>
            <person name="Zhao Z."/>
            <person name="Zhou C."/>
            <person name="Zhu D."/>
            <person name="Lee S."/>
            <person name="Bess C."/>
            <person name="Blankenburg K."/>
            <person name="Forbes L."/>
            <person name="Fu Q."/>
            <person name="Gubbala S."/>
            <person name="Hirani K."/>
            <person name="Jayaseelan J.C."/>
            <person name="Lara F."/>
            <person name="Munidasa M."/>
            <person name="Palculict T."/>
            <person name="Patil S."/>
            <person name="Pu L.-L."/>
            <person name="Saada N."/>
            <person name="Tang L."/>
            <person name="Weissenberger G."/>
            <person name="Zhu Y."/>
            <person name="Hemphill L."/>
            <person name="Shang Y."/>
            <person name="Youmans B."/>
            <person name="Ayvaz T."/>
            <person name="Ross M."/>
            <person name="Santibanez J."/>
            <person name="Aqrawi P."/>
            <person name="Gross S."/>
            <person name="Joshi V."/>
            <person name="Fowler G."/>
            <person name="Nazareth L."/>
            <person name="Reid J."/>
            <person name="Worley K."/>
            <person name="Petrosino J."/>
            <person name="Highlander S."/>
            <person name="Gibbs R."/>
        </authorList>
    </citation>
    <scope>NUCLEOTIDE SEQUENCE [LARGE SCALE GENOMIC DNA]</scope>
    <source>
        <strain evidence="8 9">ATCC 23263</strain>
    </source>
</reference>